<keyword evidence="2" id="KW-1185">Reference proteome</keyword>
<proteinExistence type="predicted"/>
<dbReference type="RefSeq" id="XP_025405869.1">
    <property type="nucleotide sequence ID" value="XM_025550084.1"/>
</dbReference>
<dbReference type="InterPro" id="IPR018289">
    <property type="entry name" value="MULE_transposase_dom"/>
</dbReference>
<name>A0A8B8F4Y5_9HEMI</name>
<gene>
    <name evidence="3" type="primary">LOC112680087</name>
</gene>
<sequence>MTNTHTHDEYDDRTIHREVVRSKLKRRAEEDLHITPNKLIRRELKNNDNSEHLQYSDIKLIRRSMYEKPKKSFPNIPRSLEDAKKQLVDDQHNLTYKGNKFSFVSNDENLFIFTCKQNLELLQSAEHVLGDGTFSFAPKYFVQLYTVHVFKNNFYVPVAFCFLSNKHTDTYINMWKTLQNICIQITGNIINLINFHVNFEKSMHNTVLQIFPYCKITCCNFHLGQNWFRHIQQHKLLSSEYLNNDSEVGKWMKCFFGISYLPPDEVSDGFCDLMSIAPSTTSSNISIFFDYILENYIVSDSNFPPTLWACKPTNNPKTTNGAESYHKQYNSQFYIAHPHIYQVIDVIIEIQSDTDLKINSINKMLPNYGLELVCFCTDTNELIGCMMVSTVVCGYVFNNFDSTNIFGVKPVYVMHAGEEVD</sequence>
<evidence type="ECO:0000259" key="1">
    <source>
        <dbReference type="Pfam" id="PF10551"/>
    </source>
</evidence>
<reference evidence="3" key="1">
    <citation type="submission" date="2025-08" db="UniProtKB">
        <authorList>
            <consortium name="RefSeq"/>
        </authorList>
    </citation>
    <scope>IDENTIFICATION</scope>
    <source>
        <tissue evidence="3">Whole body</tissue>
    </source>
</reference>
<protein>
    <submittedName>
        <fullName evidence="3">Uncharacterized protein LOC112680087</fullName>
    </submittedName>
</protein>
<dbReference type="GeneID" id="112680087"/>
<dbReference type="OrthoDB" id="6608270at2759"/>
<evidence type="ECO:0000313" key="2">
    <source>
        <dbReference type="Proteomes" id="UP000694846"/>
    </source>
</evidence>
<dbReference type="Pfam" id="PF10551">
    <property type="entry name" value="MULE"/>
    <property type="match status" value="1"/>
</dbReference>
<feature type="domain" description="MULE transposase" evidence="1">
    <location>
        <begin position="131"/>
        <end position="226"/>
    </location>
</feature>
<organism evidence="2 3">
    <name type="scientific">Sipha flava</name>
    <name type="common">yellow sugarcane aphid</name>
    <dbReference type="NCBI Taxonomy" id="143950"/>
    <lineage>
        <taxon>Eukaryota</taxon>
        <taxon>Metazoa</taxon>
        <taxon>Ecdysozoa</taxon>
        <taxon>Arthropoda</taxon>
        <taxon>Hexapoda</taxon>
        <taxon>Insecta</taxon>
        <taxon>Pterygota</taxon>
        <taxon>Neoptera</taxon>
        <taxon>Paraneoptera</taxon>
        <taxon>Hemiptera</taxon>
        <taxon>Sternorrhyncha</taxon>
        <taxon>Aphidomorpha</taxon>
        <taxon>Aphidoidea</taxon>
        <taxon>Aphididae</taxon>
        <taxon>Sipha</taxon>
    </lineage>
</organism>
<dbReference type="AlphaFoldDB" id="A0A8B8F4Y5"/>
<dbReference type="Proteomes" id="UP000694846">
    <property type="component" value="Unplaced"/>
</dbReference>
<dbReference type="PANTHER" id="PTHR47160">
    <property type="entry name" value="PUTATIVE-RELATED"/>
    <property type="match status" value="1"/>
</dbReference>
<accession>A0A8B8F4Y5</accession>
<evidence type="ECO:0000313" key="3">
    <source>
        <dbReference type="RefSeq" id="XP_025405869.1"/>
    </source>
</evidence>
<dbReference type="PANTHER" id="PTHR47160:SF10">
    <property type="entry name" value="MULE TRANSPOSASE DOMAIN-CONTAINING PROTEIN"/>
    <property type="match status" value="1"/>
</dbReference>